<sequence length="84" mass="9368">MGQVEKIASDSIVCNLIIEIIPVRNDSGGIYVARELALTELKWWMGKRGLIVPTLCVGMHPVTLCVTLQKRNAERPWRRSHAGA</sequence>
<evidence type="ECO:0000313" key="1">
    <source>
        <dbReference type="EMBL" id="MDR6956417.1"/>
    </source>
</evidence>
<reference evidence="1" key="1">
    <citation type="submission" date="2023-07" db="EMBL/GenBank/DDBJ databases">
        <title>Sorghum-associated microbial communities from plants grown in Nebraska, USA.</title>
        <authorList>
            <person name="Schachtman D."/>
        </authorList>
    </citation>
    <scope>NUCLEOTIDE SEQUENCE</scope>
    <source>
        <strain evidence="1">3432</strain>
    </source>
</reference>
<proteinExistence type="predicted"/>
<comment type="caution">
    <text evidence="1">The sequence shown here is derived from an EMBL/GenBank/DDBJ whole genome shotgun (WGS) entry which is preliminary data.</text>
</comment>
<gene>
    <name evidence="1" type="ORF">J2W43_000380</name>
</gene>
<protein>
    <submittedName>
        <fullName evidence="1">Uncharacterized protein</fullName>
    </submittedName>
</protein>
<name>A0AAW8M528_9PSED</name>
<evidence type="ECO:0000313" key="2">
    <source>
        <dbReference type="Proteomes" id="UP001252613"/>
    </source>
</evidence>
<accession>A0AAW8M528</accession>
<dbReference type="EMBL" id="JAVDVC010000001">
    <property type="protein sequence ID" value="MDR6956417.1"/>
    <property type="molecule type" value="Genomic_DNA"/>
</dbReference>
<dbReference type="AlphaFoldDB" id="A0AAW8M528"/>
<dbReference type="Proteomes" id="UP001252613">
    <property type="component" value="Unassembled WGS sequence"/>
</dbReference>
<organism evidence="1 2">
    <name type="scientific">Pseudomonas brassicacearum</name>
    <dbReference type="NCBI Taxonomy" id="930166"/>
    <lineage>
        <taxon>Bacteria</taxon>
        <taxon>Pseudomonadati</taxon>
        <taxon>Pseudomonadota</taxon>
        <taxon>Gammaproteobacteria</taxon>
        <taxon>Pseudomonadales</taxon>
        <taxon>Pseudomonadaceae</taxon>
        <taxon>Pseudomonas</taxon>
    </lineage>
</organism>